<feature type="transmembrane region" description="Helical" evidence="2">
    <location>
        <begin position="41"/>
        <end position="61"/>
    </location>
</feature>
<dbReference type="InterPro" id="IPR052173">
    <property type="entry name" value="Beta-lactam_resp_regulator"/>
</dbReference>
<keyword evidence="5" id="KW-1185">Reference proteome</keyword>
<dbReference type="EMBL" id="SJPK01000005">
    <property type="protein sequence ID" value="TWT66691.1"/>
    <property type="molecule type" value="Genomic_DNA"/>
</dbReference>
<keyword evidence="2" id="KW-1133">Transmembrane helix</keyword>
<dbReference type="PANTHER" id="PTHR34978:SF3">
    <property type="entry name" value="SLR0241 PROTEIN"/>
    <property type="match status" value="1"/>
</dbReference>
<dbReference type="CDD" id="cd07341">
    <property type="entry name" value="M56_BlaR1_MecR1_like"/>
    <property type="match status" value="1"/>
</dbReference>
<name>A0A5C5XVZ1_9BACT</name>
<dbReference type="OrthoDB" id="256352at2"/>
<dbReference type="Pfam" id="PF13620">
    <property type="entry name" value="CarboxypepD_reg"/>
    <property type="match status" value="1"/>
</dbReference>
<dbReference type="Pfam" id="PF05569">
    <property type="entry name" value="Peptidase_M56"/>
    <property type="match status" value="1"/>
</dbReference>
<evidence type="ECO:0000313" key="5">
    <source>
        <dbReference type="Proteomes" id="UP000318053"/>
    </source>
</evidence>
<organism evidence="4 5">
    <name type="scientific">Allorhodopirellula solitaria</name>
    <dbReference type="NCBI Taxonomy" id="2527987"/>
    <lineage>
        <taxon>Bacteria</taxon>
        <taxon>Pseudomonadati</taxon>
        <taxon>Planctomycetota</taxon>
        <taxon>Planctomycetia</taxon>
        <taxon>Pirellulales</taxon>
        <taxon>Pirellulaceae</taxon>
        <taxon>Allorhodopirellula</taxon>
    </lineage>
</organism>
<feature type="domain" description="Peptidase M56" evidence="3">
    <location>
        <begin position="140"/>
        <end position="355"/>
    </location>
</feature>
<proteinExistence type="predicted"/>
<dbReference type="SUPFAM" id="SSF49464">
    <property type="entry name" value="Carboxypeptidase regulatory domain-like"/>
    <property type="match status" value="2"/>
</dbReference>
<gene>
    <name evidence="4" type="primary">blaR1_1</name>
    <name evidence="4" type="ORF">CA85_27880</name>
</gene>
<feature type="transmembrane region" description="Helical" evidence="2">
    <location>
        <begin position="157"/>
        <end position="177"/>
    </location>
</feature>
<feature type="transmembrane region" description="Helical" evidence="2">
    <location>
        <begin position="372"/>
        <end position="395"/>
    </location>
</feature>
<evidence type="ECO:0000313" key="4">
    <source>
        <dbReference type="EMBL" id="TWT66691.1"/>
    </source>
</evidence>
<evidence type="ECO:0000256" key="2">
    <source>
        <dbReference type="SAM" id="Phobius"/>
    </source>
</evidence>
<dbReference type="Gene3D" id="3.30.2010.10">
    <property type="entry name" value="Metalloproteases ('zincins'), catalytic domain"/>
    <property type="match status" value="1"/>
</dbReference>
<sequence>MNVFSDQLVLWVINVLIHSTVLTAVLLCVATLFRRRAAMRYWILCCGLLLVLASPAVSALVQSRGIGWLALALPNETVPVTSVAATKQPTPVNDAPMQSLPTQQVDRTIMPPVLDASSMEEVASAPLMSKPMMAADVPANPSVATPAVKDSRSPMQWLAIIVTIATVVWAVGAMLLLMRMTIGWIRLAGILRRAEPITDPDYVAALTKASAAAGCHDECKPRLVASDEISGPLAAGIFAGSVVLPKGLIAKSNPTELAEVLVHEVAHVVRRDPIVVLLQNLVAAIYWPHPLVRKLNRELAKAREEVCDNFVLATTDAPIYSRTLLSLAQLVQQPETIPGSVGFFASRWRLEQRVAGLLDEARDTQTVLSKRGWGFVLVSATALLTAICVGTLTIATAQNASQDSATAAGDGSDSVTISGIVRAPDGEPVGGVRVVALQNFRANTAWTTDSIVLAETQSNQMGRYQMQVEPDSDRFSNGMHLEKEHLSVLATLAGFGPDEQTFFDDRTKVDLQLANARQEVVGQVVNLEGKPIQGVRVRLIDIQQPPSMVNRSEVVDKWVEAVKSISAGGDKESDDDPFGGSTRTPQMAFYPSAEHFRGIAALNIQTLSDDEGRFRFADIGDDRLAMLQIDGAGIASSLIPVVAREMSPLNTPWMGPQYRTGKTFGNQFRLSAEPEQIVQGVVKDRKTGEPIGGASISLYQLPDDLLVINGFLSTTSDAEGRYVLSGIPRNTKQSGGEIKIKVHPPSDQPYFRSEHSVPVIGGLEPIRFDIQLTRGIWATGKVTQSDSGESVTGLVGYHPYIDNPNAADHEAFNAGMTSMGYEEMFATDADGSFRVPALRGKGVLRAIAENDDHFELETVPGTRMNTVGNVKPGERMVYHNIMPGNGVVEIDIDNQADSAKANISLKPVRKLMVNVVNPDGTPASGFRVAGRHISKRMTLSGRGKRYWDDRPSSSSTVTVLLGNEKERDRPLVISDKPNNSGAVVWLNQVDDTQSILTVTLKANAKIVGKLISQKPSDLDEAYLQAGVGDAGTIRAMFPTEDGSQIKVNKNLPFALNGVLNLAEDGQFEWSVPPSERCSLLLRDFPGEPLLLDNHSAPPGSTINLGTIDLSADPKTWPTPVQIQTNSDSVSGQVLDPNGKPIEATLWFGGPARSGGWSQTRTSVTWTQVGKSTADGRFQISLPKSITSEVKSETLTFRIAATAEGLGFAWANVTPGKLADDVTLQLAKDTPIRGRIVTLDGTPAADVRLDVVSVFAPDALPESADLIANAPLSSGVYTNWPSWSGGSPLTKSVVTDNDGKFQLSGLGSERRVRLQALGDGLAATRLSIVTREKPSDSADGVIAVRTGLSESSYFTEFTHVAVPGRIVRGTVVDRTTGQPIPDVSIIEPTSWTSRAKPAVTDAEGKFVIRHVPKATQYKLQLSPKNATHFRSELNVPDTTGSEPLDVELTLTTGIRLRGRVVDEVSGEGVRAEIIYNPLFPNDAIELLGVERVANPLSKVQTEADGRFEIAVLDGRGAISAEVSGEEYATVLLKEKDLREIFPDGDLEARPDAMGQFNYLPTAGGGQSRGIMGLSQVQAVMLLNPNRDDAGKEVKLLLRRSRTVQGELFDPQGKPVSGVTVIGLGPSPVSMTDEPLETNRFSVTGLLPDSVRTLLFLHPERSLGAVVNVNGDETDTVNVTLNPTGSVSGSLFNLDGDPITRGYVNMSHRKIRLRTGLWEATIDDEGRFQVDNVPAGEAFSLFARTDAQRMEMIVQSDVRAEADANSELGAFRQKDKYRFEPDELSGELGEKELQP</sequence>
<feature type="region of interest" description="Disordered" evidence="1">
    <location>
        <begin position="566"/>
        <end position="585"/>
    </location>
</feature>
<dbReference type="Proteomes" id="UP000318053">
    <property type="component" value="Unassembled WGS sequence"/>
</dbReference>
<dbReference type="InterPro" id="IPR008969">
    <property type="entry name" value="CarboxyPept-like_regulatory"/>
</dbReference>
<keyword evidence="2" id="KW-0812">Transmembrane</keyword>
<evidence type="ECO:0000259" key="3">
    <source>
        <dbReference type="Pfam" id="PF05569"/>
    </source>
</evidence>
<protein>
    <submittedName>
        <fullName evidence="4">Regulatory protein BlaR1</fullName>
    </submittedName>
</protein>
<feature type="transmembrane region" description="Helical" evidence="2">
    <location>
        <begin position="12"/>
        <end position="34"/>
    </location>
</feature>
<keyword evidence="2" id="KW-0472">Membrane</keyword>
<comment type="caution">
    <text evidence="4">The sequence shown here is derived from an EMBL/GenBank/DDBJ whole genome shotgun (WGS) entry which is preliminary data.</text>
</comment>
<reference evidence="4 5" key="1">
    <citation type="submission" date="2019-02" db="EMBL/GenBank/DDBJ databases">
        <title>Deep-cultivation of Planctomycetes and their phenomic and genomic characterization uncovers novel biology.</title>
        <authorList>
            <person name="Wiegand S."/>
            <person name="Jogler M."/>
            <person name="Boedeker C."/>
            <person name="Pinto D."/>
            <person name="Vollmers J."/>
            <person name="Rivas-Marin E."/>
            <person name="Kohn T."/>
            <person name="Peeters S.H."/>
            <person name="Heuer A."/>
            <person name="Rast P."/>
            <person name="Oberbeckmann S."/>
            <person name="Bunk B."/>
            <person name="Jeske O."/>
            <person name="Meyerdierks A."/>
            <person name="Storesund J.E."/>
            <person name="Kallscheuer N."/>
            <person name="Luecker S."/>
            <person name="Lage O.M."/>
            <person name="Pohl T."/>
            <person name="Merkel B.J."/>
            <person name="Hornburger P."/>
            <person name="Mueller R.-W."/>
            <person name="Bruemmer F."/>
            <person name="Labrenz M."/>
            <person name="Spormann A.M."/>
            <person name="Op Den Camp H."/>
            <person name="Overmann J."/>
            <person name="Amann R."/>
            <person name="Jetten M.S.M."/>
            <person name="Mascher T."/>
            <person name="Medema M.H."/>
            <person name="Devos D.P."/>
            <person name="Kaster A.-K."/>
            <person name="Ovreas L."/>
            <person name="Rohde M."/>
            <person name="Galperin M.Y."/>
            <person name="Jogler C."/>
        </authorList>
    </citation>
    <scope>NUCLEOTIDE SEQUENCE [LARGE SCALE GENOMIC DNA]</scope>
    <source>
        <strain evidence="4 5">CA85</strain>
    </source>
</reference>
<dbReference type="PANTHER" id="PTHR34978">
    <property type="entry name" value="POSSIBLE SENSOR-TRANSDUCER PROTEIN BLAR"/>
    <property type="match status" value="1"/>
</dbReference>
<dbReference type="Gene3D" id="2.60.40.1120">
    <property type="entry name" value="Carboxypeptidase-like, regulatory domain"/>
    <property type="match status" value="2"/>
</dbReference>
<accession>A0A5C5XVZ1</accession>
<evidence type="ECO:0000256" key="1">
    <source>
        <dbReference type="SAM" id="MobiDB-lite"/>
    </source>
</evidence>
<dbReference type="RefSeq" id="WP_146391736.1">
    <property type="nucleotide sequence ID" value="NZ_SJPK01000005.1"/>
</dbReference>
<dbReference type="InterPro" id="IPR008756">
    <property type="entry name" value="Peptidase_M56"/>
</dbReference>